<dbReference type="InterPro" id="IPR050744">
    <property type="entry name" value="AI-2_Isomerase_LsrG"/>
</dbReference>
<dbReference type="KEGG" id="stp:Strop_4239"/>
<protein>
    <submittedName>
        <fullName evidence="2">Antibiotic biosynthesis monooxygenase</fullName>
    </submittedName>
</protein>
<dbReference type="PROSITE" id="PS51725">
    <property type="entry name" value="ABM"/>
    <property type="match status" value="1"/>
</dbReference>
<name>A4XCL0_SALTO</name>
<dbReference type="InterPro" id="IPR011008">
    <property type="entry name" value="Dimeric_a/b-barrel"/>
</dbReference>
<keyword evidence="2" id="KW-0560">Oxidoreductase</keyword>
<dbReference type="EMBL" id="CP000667">
    <property type="protein sequence ID" value="ABP56667.1"/>
    <property type="molecule type" value="Genomic_DNA"/>
</dbReference>
<dbReference type="InterPro" id="IPR007138">
    <property type="entry name" value="ABM_dom"/>
</dbReference>
<evidence type="ECO:0000313" key="3">
    <source>
        <dbReference type="Proteomes" id="UP000000235"/>
    </source>
</evidence>
<organism evidence="2 3">
    <name type="scientific">Salinispora tropica (strain ATCC BAA-916 / DSM 44818 / JCM 13857 / NBRC 105044 / CNB-440)</name>
    <dbReference type="NCBI Taxonomy" id="369723"/>
    <lineage>
        <taxon>Bacteria</taxon>
        <taxon>Bacillati</taxon>
        <taxon>Actinomycetota</taxon>
        <taxon>Actinomycetes</taxon>
        <taxon>Micromonosporales</taxon>
        <taxon>Micromonosporaceae</taxon>
        <taxon>Salinispora</taxon>
    </lineage>
</organism>
<dbReference type="GO" id="GO:0004497">
    <property type="term" value="F:monooxygenase activity"/>
    <property type="evidence" value="ECO:0007669"/>
    <property type="project" value="UniProtKB-KW"/>
</dbReference>
<dbReference type="eggNOG" id="COG1359">
    <property type="taxonomic scope" value="Bacteria"/>
</dbReference>
<evidence type="ECO:0000259" key="1">
    <source>
        <dbReference type="PROSITE" id="PS51725"/>
    </source>
</evidence>
<dbReference type="STRING" id="369723.Strop_4239"/>
<dbReference type="Gene3D" id="3.30.70.100">
    <property type="match status" value="1"/>
</dbReference>
<dbReference type="Pfam" id="PF03992">
    <property type="entry name" value="ABM"/>
    <property type="match status" value="1"/>
</dbReference>
<dbReference type="Proteomes" id="UP000000235">
    <property type="component" value="Chromosome"/>
</dbReference>
<feature type="domain" description="ABM" evidence="1">
    <location>
        <begin position="4"/>
        <end position="92"/>
    </location>
</feature>
<dbReference type="PANTHER" id="PTHR33336:SF3">
    <property type="entry name" value="ABM DOMAIN-CONTAINING PROTEIN"/>
    <property type="match status" value="1"/>
</dbReference>
<dbReference type="SUPFAM" id="SSF54909">
    <property type="entry name" value="Dimeric alpha+beta barrel"/>
    <property type="match status" value="1"/>
</dbReference>
<sequence>MPFLTIVVHVRAKPDQVEPLKAELKRVVPIIRQDEGCVSYHLHQDNSDPTRFLVYENWESHELWQAHMDSPHVQAHTEATADKIEECTRYEMTRID</sequence>
<dbReference type="AlphaFoldDB" id="A4XCL0"/>
<dbReference type="HOGENOM" id="CLU_131496_11_1_11"/>
<dbReference type="RefSeq" id="WP_012015431.1">
    <property type="nucleotide sequence ID" value="NC_009380.1"/>
</dbReference>
<dbReference type="PANTHER" id="PTHR33336">
    <property type="entry name" value="QUINOL MONOOXYGENASE YGIN-RELATED"/>
    <property type="match status" value="1"/>
</dbReference>
<reference evidence="3" key="1">
    <citation type="journal article" date="2007" name="Proc. Natl. Acad. Sci. U.S.A.">
        <title>Genome sequencing reveals complex secondary metabolome in the marine actinomycete Salinispora tropica.</title>
        <authorList>
            <person name="Udwary D.W."/>
            <person name="Zeigler L."/>
            <person name="Asolkar R.N."/>
            <person name="Singan V."/>
            <person name="Lapidus A."/>
            <person name="Fenical W."/>
            <person name="Jensen P.R."/>
            <person name="Moore B.S."/>
        </authorList>
    </citation>
    <scope>NUCLEOTIDE SEQUENCE [LARGE SCALE GENOMIC DNA]</scope>
    <source>
        <strain evidence="3">ATCC BAA-916 / DSM 44818 / CNB-440</strain>
    </source>
</reference>
<dbReference type="PATRIC" id="fig|369723.5.peg.4384"/>
<gene>
    <name evidence="2" type="ordered locus">Strop_4239</name>
</gene>
<evidence type="ECO:0000313" key="2">
    <source>
        <dbReference type="EMBL" id="ABP56667.1"/>
    </source>
</evidence>
<keyword evidence="3" id="KW-1185">Reference proteome</keyword>
<keyword evidence="2" id="KW-0503">Monooxygenase</keyword>
<accession>A4XCL0</accession>
<proteinExistence type="predicted"/>